<dbReference type="InterPro" id="IPR007226">
    <property type="entry name" value="SRS_dom"/>
</dbReference>
<feature type="region of interest" description="Disordered" evidence="1">
    <location>
        <begin position="35"/>
        <end position="57"/>
    </location>
</feature>
<dbReference type="SUPFAM" id="SSF74877">
    <property type="entry name" value="Major surface antigen p30, SAG1"/>
    <property type="match status" value="2"/>
</dbReference>
<evidence type="ECO:0000259" key="3">
    <source>
        <dbReference type="Pfam" id="PF04092"/>
    </source>
</evidence>
<feature type="domain" description="SRS" evidence="3">
    <location>
        <begin position="216"/>
        <end position="332"/>
    </location>
</feature>
<dbReference type="Gene3D" id="2.60.40.1320">
    <property type="entry name" value="SRS domain"/>
    <property type="match status" value="2"/>
</dbReference>
<evidence type="ECO:0000313" key="5">
    <source>
        <dbReference type="Proteomes" id="UP000224006"/>
    </source>
</evidence>
<evidence type="ECO:0000313" key="4">
    <source>
        <dbReference type="EMBL" id="PFH36945.1"/>
    </source>
</evidence>
<dbReference type="VEuPathDB" id="ToxoDB:BESB_034030"/>
<gene>
    <name evidence="4" type="ORF">BESB_034030</name>
</gene>
<feature type="region of interest" description="Disordered" evidence="1">
    <location>
        <begin position="178"/>
        <end position="200"/>
    </location>
</feature>
<feature type="signal peptide" evidence="2">
    <location>
        <begin position="1"/>
        <end position="31"/>
    </location>
</feature>
<dbReference type="AlphaFoldDB" id="A0A2A9MG27"/>
<proteinExistence type="predicted"/>
<evidence type="ECO:0000256" key="1">
    <source>
        <dbReference type="SAM" id="MobiDB-lite"/>
    </source>
</evidence>
<dbReference type="GO" id="GO:0016020">
    <property type="term" value="C:membrane"/>
    <property type="evidence" value="ECO:0007669"/>
    <property type="project" value="InterPro"/>
</dbReference>
<reference evidence="4 5" key="1">
    <citation type="submission" date="2017-09" db="EMBL/GenBank/DDBJ databases">
        <title>Genome sequencing of Besnoitia besnoiti strain Bb-Ger1.</title>
        <authorList>
            <person name="Schares G."/>
            <person name="Venepally P."/>
            <person name="Lorenzi H.A."/>
        </authorList>
    </citation>
    <scope>NUCLEOTIDE SEQUENCE [LARGE SCALE GENOMIC DNA]</scope>
    <source>
        <strain evidence="4 5">Bb-Ger1</strain>
    </source>
</reference>
<dbReference type="EMBL" id="NWUJ01000002">
    <property type="protein sequence ID" value="PFH36945.1"/>
    <property type="molecule type" value="Genomic_DNA"/>
</dbReference>
<dbReference type="Pfam" id="PF04092">
    <property type="entry name" value="SAG"/>
    <property type="match status" value="2"/>
</dbReference>
<comment type="caution">
    <text evidence="4">The sequence shown here is derived from an EMBL/GenBank/DDBJ whole genome shotgun (WGS) entry which is preliminary data.</text>
</comment>
<dbReference type="KEGG" id="bbes:BESB_034030"/>
<protein>
    <recommendedName>
        <fullName evidence="3">SRS domain-containing protein</fullName>
    </recommendedName>
</protein>
<feature type="domain" description="SRS" evidence="3">
    <location>
        <begin position="45"/>
        <end position="176"/>
    </location>
</feature>
<dbReference type="GeneID" id="40308384"/>
<dbReference type="RefSeq" id="XP_029220954.1">
    <property type="nucleotide sequence ID" value="XM_029361989.1"/>
</dbReference>
<dbReference type="Proteomes" id="UP000224006">
    <property type="component" value="Chromosome II"/>
</dbReference>
<dbReference type="InterPro" id="IPR036755">
    <property type="entry name" value="SRS_dom_sf"/>
</dbReference>
<keyword evidence="2" id="KW-0732">Signal</keyword>
<feature type="compositionally biased region" description="Polar residues" evidence="1">
    <location>
        <begin position="35"/>
        <end position="45"/>
    </location>
</feature>
<sequence length="363" mass="39304">MASWRARSGMRVIGCIVWTALILLDVGSAKALKTQATESSSTGNVKQCEPKPEPNTMETVTMEPQVTEIKFQCGTNGAPVLEPQHTKANSFYETQECSGTMLQLDTVRSGAGLSASSDGGTSPTYTLTIPSDNRTAKKLYYKCSLTDQVRPEVVTFEEEEKKPLVKTKSCVLEINVKTSTSTSPPPEPIFPGNGQTGNSGNDTSVDLVPSCDPEKSDKSYIFLTVEPETPSVTFACGAKNKTKLSPTPGSNSVFIDDSCSEQKLLSGVCSGATLKEHESGESTRYTIEFSSKPEQDRDLYYQCRVRQETRQNQGETELETPNGKTCRVKITVKAKEGSTPSTAYRGSVSSCFMGSALLGFFYA</sequence>
<keyword evidence="5" id="KW-1185">Reference proteome</keyword>
<accession>A0A2A9MG27</accession>
<organism evidence="4 5">
    <name type="scientific">Besnoitia besnoiti</name>
    <name type="common">Apicomplexan protozoan</name>
    <dbReference type="NCBI Taxonomy" id="94643"/>
    <lineage>
        <taxon>Eukaryota</taxon>
        <taxon>Sar</taxon>
        <taxon>Alveolata</taxon>
        <taxon>Apicomplexa</taxon>
        <taxon>Conoidasida</taxon>
        <taxon>Coccidia</taxon>
        <taxon>Eucoccidiorida</taxon>
        <taxon>Eimeriorina</taxon>
        <taxon>Sarcocystidae</taxon>
        <taxon>Besnoitia</taxon>
    </lineage>
</organism>
<name>A0A2A9MG27_BESBE</name>
<feature type="chain" id="PRO_5012225239" description="SRS domain-containing protein" evidence="2">
    <location>
        <begin position="32"/>
        <end position="363"/>
    </location>
</feature>
<evidence type="ECO:0000256" key="2">
    <source>
        <dbReference type="SAM" id="SignalP"/>
    </source>
</evidence>